<dbReference type="EMBL" id="KM236243">
    <property type="protein sequence ID" value="AIW03913.1"/>
    <property type="molecule type" value="Genomic_DNA"/>
</dbReference>
<comment type="cofactor">
    <cofactor evidence="1">
        <name>a divalent metal cation</name>
        <dbReference type="ChEBI" id="CHEBI:60240"/>
    </cofactor>
</comment>
<keyword evidence="5" id="KW-0235">DNA replication</keyword>
<name>A0A0A0RW31_9CAUD</name>
<keyword evidence="7" id="KW-0234">DNA repair</keyword>
<evidence type="ECO:0000313" key="10">
    <source>
        <dbReference type="Proteomes" id="UP000030205"/>
    </source>
</evidence>
<dbReference type="GO" id="GO:0005524">
    <property type="term" value="F:ATP binding"/>
    <property type="evidence" value="ECO:0007669"/>
    <property type="project" value="InterPro"/>
</dbReference>
<keyword evidence="10" id="KW-1185">Reference proteome</keyword>
<dbReference type="InterPro" id="IPR012310">
    <property type="entry name" value="DNA_ligase_ATP-dep_cent"/>
</dbReference>
<proteinExistence type="inferred from homology"/>
<dbReference type="Gene3D" id="2.40.50.140">
    <property type="entry name" value="Nucleic acid-binding proteins"/>
    <property type="match status" value="1"/>
</dbReference>
<sequence length="304" mass="34558">MAFKPHLATDAVEEKIKFPCCILPKIDGVRGLNPDGQIVGRSLKLFKNRHTSAIFSGPQYMGYDGELAAGVETDPDLCRKTTSAVNTIEGEPFLKWHIFDLCAESVAELGYEARYNMMKDFITTQHAKGELLDLQVVPMYVVKSLEELLYWENIWLDMGYEGIIIRDPNKPYKHGRGTVREGGYLRIKRFIQEDAIVLDIIEGETNLNEATVNELGRTTRSSHQENKVPNGMIGTLVCKDVKTGNTINVSPGKLTQEDKIYYWNNPDKIKGRTISYKHFPHGVKDKPRFANFMHFRDETDQALD</sequence>
<evidence type="ECO:0000256" key="6">
    <source>
        <dbReference type="ARBA" id="ARBA00022763"/>
    </source>
</evidence>
<protein>
    <recommendedName>
        <fullName evidence="3">DNA ligase</fullName>
    </recommendedName>
</protein>
<evidence type="ECO:0000256" key="7">
    <source>
        <dbReference type="ARBA" id="ARBA00023204"/>
    </source>
</evidence>
<evidence type="ECO:0000313" key="9">
    <source>
        <dbReference type="EMBL" id="AIW03913.1"/>
    </source>
</evidence>
<dbReference type="Proteomes" id="UP000030205">
    <property type="component" value="Segment"/>
</dbReference>
<dbReference type="GO" id="GO:0006310">
    <property type="term" value="P:DNA recombination"/>
    <property type="evidence" value="ECO:0007669"/>
    <property type="project" value="InterPro"/>
</dbReference>
<dbReference type="GeneID" id="24608661"/>
<dbReference type="PANTHER" id="PTHR47810:SF1">
    <property type="entry name" value="DNA LIGASE B"/>
    <property type="match status" value="1"/>
</dbReference>
<reference evidence="9 10" key="1">
    <citation type="submission" date="2014-07" db="EMBL/GenBank/DDBJ databases">
        <title>The Complete Genome of Enterotoxigenic Escherichia coli Siphophage Seurat.</title>
        <authorList>
            <person name="Doan D.P."/>
            <person name="Lessor L.E."/>
            <person name="Hernandez A.C."/>
            <person name="Everett G.F.K."/>
        </authorList>
    </citation>
    <scope>NUCLEOTIDE SEQUENCE [LARGE SCALE GENOMIC DNA]</scope>
</reference>
<dbReference type="Pfam" id="PF14743">
    <property type="entry name" value="DNA_ligase_OB_2"/>
    <property type="match status" value="1"/>
</dbReference>
<accession>A0A0A0RW31</accession>
<dbReference type="Gene3D" id="3.30.1490.70">
    <property type="match status" value="1"/>
</dbReference>
<organism evidence="9 10">
    <name type="scientific">Escherichia phage Seurat</name>
    <dbReference type="NCBI Taxonomy" id="1540098"/>
    <lineage>
        <taxon>Viruses</taxon>
        <taxon>Duplodnaviria</taxon>
        <taxon>Heunggongvirae</taxon>
        <taxon>Uroviricota</taxon>
        <taxon>Caudoviricetes</taxon>
        <taxon>Queuovirinae</taxon>
        <taxon>Seuratvirus</taxon>
        <taxon>Seuratvirus seurat</taxon>
    </lineage>
</organism>
<evidence type="ECO:0000259" key="8">
    <source>
        <dbReference type="PROSITE" id="PS50160"/>
    </source>
</evidence>
<evidence type="ECO:0000256" key="1">
    <source>
        <dbReference type="ARBA" id="ARBA00001968"/>
    </source>
</evidence>
<dbReference type="SUPFAM" id="SSF56091">
    <property type="entry name" value="DNA ligase/mRNA capping enzyme, catalytic domain"/>
    <property type="match status" value="1"/>
</dbReference>
<dbReference type="GO" id="GO:0003910">
    <property type="term" value="F:DNA ligase (ATP) activity"/>
    <property type="evidence" value="ECO:0007669"/>
    <property type="project" value="InterPro"/>
</dbReference>
<dbReference type="PANTHER" id="PTHR47810">
    <property type="entry name" value="DNA LIGASE"/>
    <property type="match status" value="1"/>
</dbReference>
<dbReference type="Gene3D" id="3.30.470.30">
    <property type="entry name" value="DNA ligase/mRNA capping enzyme"/>
    <property type="match status" value="1"/>
</dbReference>
<comment type="similarity">
    <text evidence="2">Belongs to the ATP-dependent DNA ligase family.</text>
</comment>
<evidence type="ECO:0000256" key="4">
    <source>
        <dbReference type="ARBA" id="ARBA00022598"/>
    </source>
</evidence>
<gene>
    <name evidence="9" type="ORF">CPT_Seurat50</name>
</gene>
<dbReference type="PROSITE" id="PS50160">
    <property type="entry name" value="DNA_LIGASE_A3"/>
    <property type="match status" value="1"/>
</dbReference>
<dbReference type="InterPro" id="IPR050326">
    <property type="entry name" value="NAD_dep_DNA_ligaseB"/>
</dbReference>
<keyword evidence="4 9" id="KW-0436">Ligase</keyword>
<dbReference type="RefSeq" id="YP_009151994.1">
    <property type="nucleotide sequence ID" value="NC_027378.1"/>
</dbReference>
<dbReference type="InterPro" id="IPR029319">
    <property type="entry name" value="DNA_ligase_OB"/>
</dbReference>
<dbReference type="InterPro" id="IPR012340">
    <property type="entry name" value="NA-bd_OB-fold"/>
</dbReference>
<dbReference type="SUPFAM" id="SSF50249">
    <property type="entry name" value="Nucleic acid-binding proteins"/>
    <property type="match status" value="1"/>
</dbReference>
<evidence type="ECO:0000256" key="3">
    <source>
        <dbReference type="ARBA" id="ARBA00013308"/>
    </source>
</evidence>
<dbReference type="GO" id="GO:0006260">
    <property type="term" value="P:DNA replication"/>
    <property type="evidence" value="ECO:0007669"/>
    <property type="project" value="UniProtKB-KW"/>
</dbReference>
<evidence type="ECO:0000256" key="2">
    <source>
        <dbReference type="ARBA" id="ARBA00007572"/>
    </source>
</evidence>
<feature type="domain" description="ATP-dependent DNA ligase family profile" evidence="8">
    <location>
        <begin position="98"/>
        <end position="202"/>
    </location>
</feature>
<dbReference type="OrthoDB" id="4300at10239"/>
<evidence type="ECO:0000256" key="5">
    <source>
        <dbReference type="ARBA" id="ARBA00022705"/>
    </source>
</evidence>
<dbReference type="KEGG" id="vg:24608661"/>
<dbReference type="GO" id="GO:0006281">
    <property type="term" value="P:DNA repair"/>
    <property type="evidence" value="ECO:0007669"/>
    <property type="project" value="UniProtKB-KW"/>
</dbReference>
<keyword evidence="6" id="KW-0227">DNA damage</keyword>